<evidence type="ECO:0000256" key="7">
    <source>
        <dbReference type="ARBA" id="ARBA00023157"/>
    </source>
</evidence>
<dbReference type="EMBL" id="JAQQBR010000002">
    <property type="protein sequence ID" value="KAK0181541.1"/>
    <property type="molecule type" value="Genomic_DNA"/>
</dbReference>
<reference evidence="10" key="1">
    <citation type="journal article" date="2023" name="bioRxiv">
        <title>Scaffold-level genome assemblies of two parasitoid biocontrol wasps reveal the parthenogenesis mechanism and an associated novel virus.</title>
        <authorList>
            <person name="Inwood S."/>
            <person name="Skelly J."/>
            <person name="Guhlin J."/>
            <person name="Harrop T."/>
            <person name="Goldson S."/>
            <person name="Dearden P."/>
        </authorList>
    </citation>
    <scope>NUCLEOTIDE SEQUENCE</scope>
    <source>
        <strain evidence="10">Lincoln</strain>
        <tissue evidence="10">Whole body</tissue>
    </source>
</reference>
<dbReference type="PANTHER" id="PTHR12738:SF0">
    <property type="entry name" value="NEUROENDOCRINE PROTEIN 7B2"/>
    <property type="match status" value="1"/>
</dbReference>
<dbReference type="GO" id="GO:0030234">
    <property type="term" value="F:enzyme regulator activity"/>
    <property type="evidence" value="ECO:0007669"/>
    <property type="project" value="TreeGrafter"/>
</dbReference>
<gene>
    <name evidence="10" type="ORF">PV327_003818</name>
</gene>
<dbReference type="GO" id="GO:0046883">
    <property type="term" value="P:regulation of hormone secretion"/>
    <property type="evidence" value="ECO:0007669"/>
    <property type="project" value="TreeGrafter"/>
</dbReference>
<evidence type="ECO:0000256" key="5">
    <source>
        <dbReference type="ARBA" id="ARBA00022525"/>
    </source>
</evidence>
<comment type="caution">
    <text evidence="10">The sequence shown here is derived from an EMBL/GenBank/DDBJ whole genome shotgun (WGS) entry which is preliminary data.</text>
</comment>
<dbReference type="Pfam" id="PF05281">
    <property type="entry name" value="Secretogranin_V"/>
    <property type="match status" value="1"/>
</dbReference>
<evidence type="ECO:0000256" key="2">
    <source>
        <dbReference type="ARBA" id="ARBA00006348"/>
    </source>
</evidence>
<dbReference type="GO" id="GO:0007218">
    <property type="term" value="P:neuropeptide signaling pathway"/>
    <property type="evidence" value="ECO:0007669"/>
    <property type="project" value="InterPro"/>
</dbReference>
<keyword evidence="11" id="KW-1185">Reference proteome</keyword>
<keyword evidence="4" id="KW-0813">Transport</keyword>
<evidence type="ECO:0000313" key="11">
    <source>
        <dbReference type="Proteomes" id="UP001168972"/>
    </source>
</evidence>
<evidence type="ECO:0000256" key="3">
    <source>
        <dbReference type="ARBA" id="ARBA00019589"/>
    </source>
</evidence>
<dbReference type="AlphaFoldDB" id="A0AA39L1K7"/>
<proteinExistence type="inferred from homology"/>
<keyword evidence="7" id="KW-1015">Disulfide bond</keyword>
<dbReference type="InterPro" id="IPR007945">
    <property type="entry name" value="Secretogranin_V"/>
</dbReference>
<feature type="chain" id="PRO_5041461532" description="Neuroendocrine protein 7B2" evidence="9">
    <location>
        <begin position="20"/>
        <end position="239"/>
    </location>
</feature>
<reference evidence="10" key="2">
    <citation type="submission" date="2023-03" db="EMBL/GenBank/DDBJ databases">
        <authorList>
            <person name="Inwood S.N."/>
            <person name="Skelly J.G."/>
            <person name="Guhlin J."/>
            <person name="Harrop T.W.R."/>
            <person name="Goldson S.G."/>
            <person name="Dearden P.K."/>
        </authorList>
    </citation>
    <scope>NUCLEOTIDE SEQUENCE</scope>
    <source>
        <strain evidence="10">Lincoln</strain>
        <tissue evidence="10">Whole body</tissue>
    </source>
</reference>
<dbReference type="PANTHER" id="PTHR12738">
    <property type="entry name" value="NEUROENDOCRINE PROTEIN 7B2"/>
    <property type="match status" value="1"/>
</dbReference>
<comment type="similarity">
    <text evidence="2">Belongs to the 7B2 family.</text>
</comment>
<comment type="subcellular location">
    <subcellularLocation>
        <location evidence="1">Secreted</location>
    </subcellularLocation>
</comment>
<evidence type="ECO:0000256" key="8">
    <source>
        <dbReference type="ARBA" id="ARBA00023186"/>
    </source>
</evidence>
<sequence length="239" mass="27067">MNKVLIIFGTFVFISDVLGTMYNPMKDRLLSDMMIRNIIDRMSNELVDAADSYLDYQDDVHVNDDFYKANEYSGKIPFDYDRFDELNPNPSTRNQEYLQHSTLVSNQQLNDNSDNSHKIELAGHKGIKEDKNKNPLPAYCTPPNPCPIGYTSENNCLETFENTAAFSRDFQSAQDCMCDTEHMMDCSNNGENIQDGGLSSHITNSDFDQIVEHLQGANPFLRGEKLPIAAKKGLNVVPY</sequence>
<keyword evidence="5" id="KW-0964">Secreted</keyword>
<keyword evidence="6 9" id="KW-0732">Signal</keyword>
<dbReference type="GO" id="GO:0030141">
    <property type="term" value="C:secretory granule"/>
    <property type="evidence" value="ECO:0007669"/>
    <property type="project" value="InterPro"/>
</dbReference>
<keyword evidence="8" id="KW-0143">Chaperone</keyword>
<accession>A0AA39L1K7</accession>
<evidence type="ECO:0000256" key="6">
    <source>
        <dbReference type="ARBA" id="ARBA00022729"/>
    </source>
</evidence>
<feature type="signal peptide" evidence="9">
    <location>
        <begin position="1"/>
        <end position="19"/>
    </location>
</feature>
<organism evidence="10 11">
    <name type="scientific">Microctonus hyperodae</name>
    <name type="common">Parasitoid wasp</name>
    <dbReference type="NCBI Taxonomy" id="165561"/>
    <lineage>
        <taxon>Eukaryota</taxon>
        <taxon>Metazoa</taxon>
        <taxon>Ecdysozoa</taxon>
        <taxon>Arthropoda</taxon>
        <taxon>Hexapoda</taxon>
        <taxon>Insecta</taxon>
        <taxon>Pterygota</taxon>
        <taxon>Neoptera</taxon>
        <taxon>Endopterygota</taxon>
        <taxon>Hymenoptera</taxon>
        <taxon>Apocrita</taxon>
        <taxon>Ichneumonoidea</taxon>
        <taxon>Braconidae</taxon>
        <taxon>Euphorinae</taxon>
        <taxon>Microctonus</taxon>
    </lineage>
</organism>
<evidence type="ECO:0000256" key="1">
    <source>
        <dbReference type="ARBA" id="ARBA00004613"/>
    </source>
</evidence>
<dbReference type="Proteomes" id="UP001168972">
    <property type="component" value="Unassembled WGS sequence"/>
</dbReference>
<dbReference type="GO" id="GO:0005576">
    <property type="term" value="C:extracellular region"/>
    <property type="evidence" value="ECO:0007669"/>
    <property type="project" value="UniProtKB-SubCell"/>
</dbReference>
<evidence type="ECO:0000313" key="10">
    <source>
        <dbReference type="EMBL" id="KAK0181541.1"/>
    </source>
</evidence>
<protein>
    <recommendedName>
        <fullName evidence="3">Neuroendocrine protein 7B2</fullName>
    </recommendedName>
</protein>
<evidence type="ECO:0000256" key="4">
    <source>
        <dbReference type="ARBA" id="ARBA00022448"/>
    </source>
</evidence>
<evidence type="ECO:0000256" key="9">
    <source>
        <dbReference type="SAM" id="SignalP"/>
    </source>
</evidence>
<name>A0AA39L1K7_MICHY</name>